<dbReference type="AlphaFoldDB" id="A0A158BYQ8"/>
<dbReference type="GO" id="GO:0009242">
    <property type="term" value="P:colanic acid biosynthetic process"/>
    <property type="evidence" value="ECO:0007669"/>
    <property type="project" value="TreeGrafter"/>
</dbReference>
<dbReference type="GO" id="GO:0016020">
    <property type="term" value="C:membrane"/>
    <property type="evidence" value="ECO:0007669"/>
    <property type="project" value="UniProtKB-SubCell"/>
</dbReference>
<dbReference type="RefSeq" id="WP_062605871.1">
    <property type="nucleotide sequence ID" value="NZ_FCOX02000015.1"/>
</dbReference>
<feature type="transmembrane region" description="Helical" evidence="7">
    <location>
        <begin position="286"/>
        <end position="306"/>
    </location>
</feature>
<dbReference type="InterPro" id="IPR003362">
    <property type="entry name" value="Bact_transf"/>
</dbReference>
<evidence type="ECO:0000256" key="1">
    <source>
        <dbReference type="ARBA" id="ARBA00004141"/>
    </source>
</evidence>
<reference evidence="9" key="1">
    <citation type="submission" date="2016-01" db="EMBL/GenBank/DDBJ databases">
        <authorList>
            <person name="Peeters C."/>
        </authorList>
    </citation>
    <scope>NUCLEOTIDE SEQUENCE</scope>
    <source>
        <strain evidence="9">LMG 29321</strain>
    </source>
</reference>
<evidence type="ECO:0000259" key="8">
    <source>
        <dbReference type="Pfam" id="PF02397"/>
    </source>
</evidence>
<keyword evidence="6 7" id="KW-0472">Membrane</keyword>
<dbReference type="Pfam" id="PF02397">
    <property type="entry name" value="Bac_transf"/>
    <property type="match status" value="1"/>
</dbReference>
<feature type="transmembrane region" description="Helical" evidence="7">
    <location>
        <begin position="82"/>
        <end position="104"/>
    </location>
</feature>
<feature type="transmembrane region" description="Helical" evidence="7">
    <location>
        <begin position="51"/>
        <end position="70"/>
    </location>
</feature>
<dbReference type="InterPro" id="IPR017473">
    <property type="entry name" value="Undecaprenyl-P_gluc_Ptfrase"/>
</dbReference>
<comment type="similarity">
    <text evidence="2">Belongs to the bacterial sugar transferase family.</text>
</comment>
<feature type="transmembrane region" description="Helical" evidence="7">
    <location>
        <begin position="116"/>
        <end position="137"/>
    </location>
</feature>
<dbReference type="NCBIfam" id="TIGR03023">
    <property type="entry name" value="WcaJ_sugtrans"/>
    <property type="match status" value="1"/>
</dbReference>
<evidence type="ECO:0000256" key="7">
    <source>
        <dbReference type="SAM" id="Phobius"/>
    </source>
</evidence>
<evidence type="ECO:0000256" key="4">
    <source>
        <dbReference type="ARBA" id="ARBA00022692"/>
    </source>
</evidence>
<dbReference type="Gene3D" id="3.40.50.720">
    <property type="entry name" value="NAD(P)-binding Rossmann-like Domain"/>
    <property type="match status" value="1"/>
</dbReference>
<comment type="caution">
    <text evidence="9">The sequence shown here is derived from an EMBL/GenBank/DDBJ whole genome shotgun (WGS) entry which is preliminary data.</text>
</comment>
<name>A0A158BYQ8_9BURK</name>
<dbReference type="GO" id="GO:0089702">
    <property type="term" value="F:undecaprenyl-phosphate glucose phosphotransferase activity"/>
    <property type="evidence" value="ECO:0007669"/>
    <property type="project" value="TreeGrafter"/>
</dbReference>
<feature type="domain" description="Bacterial sugar transferase" evidence="8">
    <location>
        <begin position="280"/>
        <end position="464"/>
    </location>
</feature>
<dbReference type="NCBIfam" id="TIGR03025">
    <property type="entry name" value="EPS_sugtrans"/>
    <property type="match status" value="1"/>
</dbReference>
<keyword evidence="3 9" id="KW-0808">Transferase</keyword>
<feature type="transmembrane region" description="Helical" evidence="7">
    <location>
        <begin position="20"/>
        <end position="39"/>
    </location>
</feature>
<keyword evidence="4 7" id="KW-0812">Transmembrane</keyword>
<keyword evidence="5 7" id="KW-1133">Transmembrane helix</keyword>
<evidence type="ECO:0000256" key="6">
    <source>
        <dbReference type="ARBA" id="ARBA00023136"/>
    </source>
</evidence>
<accession>A0A158BYQ8</accession>
<evidence type="ECO:0000313" key="9">
    <source>
        <dbReference type="EMBL" id="SAK75239.1"/>
    </source>
</evidence>
<evidence type="ECO:0000256" key="5">
    <source>
        <dbReference type="ARBA" id="ARBA00022989"/>
    </source>
</evidence>
<keyword evidence="10" id="KW-1185">Reference proteome</keyword>
<dbReference type="Proteomes" id="UP000071859">
    <property type="component" value="Unassembled WGS sequence"/>
</dbReference>
<organism evidence="9 10">
    <name type="scientific">Caballeronia calidae</name>
    <dbReference type="NCBI Taxonomy" id="1777139"/>
    <lineage>
        <taxon>Bacteria</taxon>
        <taxon>Pseudomonadati</taxon>
        <taxon>Pseudomonadota</taxon>
        <taxon>Betaproteobacteria</taxon>
        <taxon>Burkholderiales</taxon>
        <taxon>Burkholderiaceae</taxon>
        <taxon>Caballeronia</taxon>
    </lineage>
</organism>
<dbReference type="InterPro" id="IPR017475">
    <property type="entry name" value="EPS_sugar_tfrase"/>
</dbReference>
<dbReference type="PANTHER" id="PTHR30576:SF21">
    <property type="entry name" value="UDP-GLUCOSE:UNDECAPRENYL-PHOSPHATE GLUCOSE-1-PHOSPHATE TRANSFERASE"/>
    <property type="match status" value="1"/>
</dbReference>
<comment type="subcellular location">
    <subcellularLocation>
        <location evidence="1">Membrane</location>
        <topology evidence="1">Multi-pass membrane protein</topology>
    </subcellularLocation>
</comment>
<evidence type="ECO:0000256" key="3">
    <source>
        <dbReference type="ARBA" id="ARBA00022679"/>
    </source>
</evidence>
<sequence length="471" mass="52898">MNSIKTAAPRQEPFSLAALLLRIIDTGIVIAGAALAFRIRFEEAQLPEFELALTVFVAAVSLALFPSFGCYQSWRGRSKHRLFSRIALAWLVTQIAGVVLVFMLHRTGSVSRLWAMYWTGITGGGLIFFRVAMYAVLRRLRREGMSLRQVAIVGDGLHCQRVLATIASSPGSGFRTAAVLALKSTFRPGTGDIEVFMEFQDFVRRVRARGIQELWLALPLSEEKTILRFVNEFRHELVNIRLIPDVQSMALFDGGLVDLIGTPAINLAASPLAPHALLKKEIFDKLFAFLLLIFLSPLLACIAIAVKLSSPGPVLFTQTRKGADGQTFKIYKFRSMRVHGNGAGGVRQAVRGDARVTRVGAFLRRTSLDELPQFINVLRGEMSVVGPRPHAIEHDDLYREIVNNYIHRYRIKPGITGWAQVNGFRGETDRVEKMQRRVEHDLYYIMNWSFALDMRIVFYTALRTLGDQNAY</sequence>
<dbReference type="EMBL" id="FCOX02000015">
    <property type="protein sequence ID" value="SAK75239.1"/>
    <property type="molecule type" value="Genomic_DNA"/>
</dbReference>
<evidence type="ECO:0000256" key="2">
    <source>
        <dbReference type="ARBA" id="ARBA00006464"/>
    </source>
</evidence>
<dbReference type="OrthoDB" id="9808602at2"/>
<gene>
    <name evidence="9" type="ORF">AWB78_03270</name>
</gene>
<evidence type="ECO:0000313" key="10">
    <source>
        <dbReference type="Proteomes" id="UP000071859"/>
    </source>
</evidence>
<proteinExistence type="inferred from homology"/>
<dbReference type="PANTHER" id="PTHR30576">
    <property type="entry name" value="COLANIC BIOSYNTHESIS UDP-GLUCOSE LIPID CARRIER TRANSFERASE"/>
    <property type="match status" value="1"/>
</dbReference>
<protein>
    <submittedName>
        <fullName evidence="9">Sugar transferase</fullName>
    </submittedName>
</protein>
<dbReference type="Pfam" id="PF13727">
    <property type="entry name" value="CoA_binding_3"/>
    <property type="match status" value="1"/>
</dbReference>